<dbReference type="InterPro" id="IPR000089">
    <property type="entry name" value="Biotin_lipoyl"/>
</dbReference>
<comment type="similarity">
    <text evidence="1 3">Belongs to the GcvH family.</text>
</comment>
<feature type="modified residue" description="N6-lipoyllysine" evidence="3 4">
    <location>
        <position position="63"/>
    </location>
</feature>
<keyword evidence="2 3" id="KW-0450">Lipoyl</keyword>
<comment type="subunit">
    <text evidence="3">The glycine cleavage system is composed of four proteins: P, T, L and H.</text>
</comment>
<feature type="domain" description="Lipoyl-binding" evidence="5">
    <location>
        <begin position="22"/>
        <end position="104"/>
    </location>
</feature>
<dbReference type="GO" id="GO:0005829">
    <property type="term" value="C:cytosol"/>
    <property type="evidence" value="ECO:0007669"/>
    <property type="project" value="TreeGrafter"/>
</dbReference>
<dbReference type="STRING" id="228957.SAMN04488008_104105"/>
<dbReference type="InterPro" id="IPR011053">
    <property type="entry name" value="Single_hybrid_motif"/>
</dbReference>
<dbReference type="GO" id="GO:0019464">
    <property type="term" value="P:glycine decarboxylation via glycine cleavage system"/>
    <property type="evidence" value="ECO:0007669"/>
    <property type="project" value="UniProtKB-UniRule"/>
</dbReference>
<dbReference type="NCBIfam" id="NF002270">
    <property type="entry name" value="PRK01202.1"/>
    <property type="match status" value="1"/>
</dbReference>
<gene>
    <name evidence="3" type="primary">gcvH</name>
    <name evidence="6" type="ORF">SAMN04488008_104105</name>
</gene>
<dbReference type="EMBL" id="FNZN01000004">
    <property type="protein sequence ID" value="SEL52293.1"/>
    <property type="molecule type" value="Genomic_DNA"/>
</dbReference>
<dbReference type="Proteomes" id="UP000198990">
    <property type="component" value="Unassembled WGS sequence"/>
</dbReference>
<dbReference type="InterPro" id="IPR017453">
    <property type="entry name" value="GCV_H_sub"/>
</dbReference>
<protein>
    <recommendedName>
        <fullName evidence="3">Glycine cleavage system H protein</fullName>
    </recommendedName>
</protein>
<dbReference type="NCBIfam" id="TIGR00527">
    <property type="entry name" value="gcvH"/>
    <property type="match status" value="1"/>
</dbReference>
<name>A0A1H7QWK1_9FLAO</name>
<dbReference type="GO" id="GO:0009249">
    <property type="term" value="P:protein lipoylation"/>
    <property type="evidence" value="ECO:0007669"/>
    <property type="project" value="TreeGrafter"/>
</dbReference>
<dbReference type="CDD" id="cd06848">
    <property type="entry name" value="GCS_H"/>
    <property type="match status" value="1"/>
</dbReference>
<dbReference type="PANTHER" id="PTHR11715">
    <property type="entry name" value="GLYCINE CLEAVAGE SYSTEM H PROTEIN"/>
    <property type="match status" value="1"/>
</dbReference>
<comment type="cofactor">
    <cofactor evidence="3">
        <name>(R)-lipoate</name>
        <dbReference type="ChEBI" id="CHEBI:83088"/>
    </cofactor>
    <text evidence="3">Binds 1 lipoyl cofactor covalently.</text>
</comment>
<dbReference type="Pfam" id="PF01597">
    <property type="entry name" value="GCV_H"/>
    <property type="match status" value="1"/>
</dbReference>
<dbReference type="InterPro" id="IPR002930">
    <property type="entry name" value="GCV_H"/>
</dbReference>
<dbReference type="Gene3D" id="2.40.50.100">
    <property type="match status" value="1"/>
</dbReference>
<dbReference type="HAMAP" id="MF_00272">
    <property type="entry name" value="GcvH"/>
    <property type="match status" value="1"/>
</dbReference>
<dbReference type="GO" id="GO:0005960">
    <property type="term" value="C:glycine cleavage complex"/>
    <property type="evidence" value="ECO:0007669"/>
    <property type="project" value="InterPro"/>
</dbReference>
<evidence type="ECO:0000256" key="2">
    <source>
        <dbReference type="ARBA" id="ARBA00022823"/>
    </source>
</evidence>
<evidence type="ECO:0000256" key="3">
    <source>
        <dbReference type="HAMAP-Rule" id="MF_00272"/>
    </source>
</evidence>
<dbReference type="AlphaFoldDB" id="A0A1H7QWK1"/>
<evidence type="ECO:0000256" key="1">
    <source>
        <dbReference type="ARBA" id="ARBA00009249"/>
    </source>
</evidence>
<evidence type="ECO:0000313" key="7">
    <source>
        <dbReference type="Proteomes" id="UP000198990"/>
    </source>
</evidence>
<accession>A0A1H7QWK1</accession>
<comment type="function">
    <text evidence="3">The glycine cleavage system catalyzes the degradation of glycine. The H protein shuttles the methylamine group of glycine from the P protein to the T protein.</text>
</comment>
<dbReference type="PANTHER" id="PTHR11715:SF3">
    <property type="entry name" value="GLYCINE CLEAVAGE SYSTEM H PROTEIN-RELATED"/>
    <property type="match status" value="1"/>
</dbReference>
<proteinExistence type="inferred from homology"/>
<evidence type="ECO:0000259" key="5">
    <source>
        <dbReference type="PROSITE" id="PS50968"/>
    </source>
</evidence>
<evidence type="ECO:0000256" key="4">
    <source>
        <dbReference type="PIRSR" id="PIRSR617453-50"/>
    </source>
</evidence>
<sequence length="126" mass="13936">MNIPAELKYTKDHEWVKINGDIATVGITDFAQGELGDIVYVEVDTLDETLEREAIFGTVEAVKTVSDLFSPLSGEIIEFNESLEDEPEKVNSDPYGDGWMVKIKFSDASQLDDLLSDSAYKEIIGG</sequence>
<dbReference type="InterPro" id="IPR033753">
    <property type="entry name" value="GCV_H/Fam206"/>
</dbReference>
<organism evidence="6 7">
    <name type="scientific">Maribacter orientalis</name>
    <dbReference type="NCBI Taxonomy" id="228957"/>
    <lineage>
        <taxon>Bacteria</taxon>
        <taxon>Pseudomonadati</taxon>
        <taxon>Bacteroidota</taxon>
        <taxon>Flavobacteriia</taxon>
        <taxon>Flavobacteriales</taxon>
        <taxon>Flavobacteriaceae</taxon>
        <taxon>Maribacter</taxon>
    </lineage>
</organism>
<dbReference type="RefSeq" id="WP_091623565.1">
    <property type="nucleotide sequence ID" value="NZ_FNZN01000004.1"/>
</dbReference>
<dbReference type="OrthoDB" id="9796712at2"/>
<dbReference type="SUPFAM" id="SSF51230">
    <property type="entry name" value="Single hybrid motif"/>
    <property type="match status" value="1"/>
</dbReference>
<dbReference type="PROSITE" id="PS00189">
    <property type="entry name" value="LIPOYL"/>
    <property type="match status" value="1"/>
</dbReference>
<evidence type="ECO:0000313" key="6">
    <source>
        <dbReference type="EMBL" id="SEL52293.1"/>
    </source>
</evidence>
<keyword evidence="7" id="KW-1185">Reference proteome</keyword>
<reference evidence="7" key="1">
    <citation type="submission" date="2016-10" db="EMBL/GenBank/DDBJ databases">
        <authorList>
            <person name="Varghese N."/>
            <person name="Submissions S."/>
        </authorList>
    </citation>
    <scope>NUCLEOTIDE SEQUENCE [LARGE SCALE GENOMIC DNA]</scope>
    <source>
        <strain evidence="7">DSM 16471</strain>
    </source>
</reference>
<dbReference type="InterPro" id="IPR003016">
    <property type="entry name" value="2-oxoA_DH_lipoyl-BS"/>
</dbReference>
<dbReference type="PROSITE" id="PS50968">
    <property type="entry name" value="BIOTINYL_LIPOYL"/>
    <property type="match status" value="1"/>
</dbReference>